<accession>A0A8X7BBS9</accession>
<dbReference type="AlphaFoldDB" id="A0A8X7BBS9"/>
<protein>
    <submittedName>
        <fullName evidence="1">Uncharacterized protein</fullName>
    </submittedName>
</protein>
<gene>
    <name evidence="1" type="ORF">TNCV_1917181</name>
</gene>
<evidence type="ECO:0000313" key="2">
    <source>
        <dbReference type="Proteomes" id="UP000887159"/>
    </source>
</evidence>
<dbReference type="EMBL" id="BMAU01021373">
    <property type="protein sequence ID" value="GFY25968.1"/>
    <property type="molecule type" value="Genomic_DNA"/>
</dbReference>
<name>A0A8X7BBS9_TRICX</name>
<organism evidence="1 2">
    <name type="scientific">Trichonephila clavipes</name>
    <name type="common">Golden silk orbweaver</name>
    <name type="synonym">Nephila clavipes</name>
    <dbReference type="NCBI Taxonomy" id="2585209"/>
    <lineage>
        <taxon>Eukaryota</taxon>
        <taxon>Metazoa</taxon>
        <taxon>Ecdysozoa</taxon>
        <taxon>Arthropoda</taxon>
        <taxon>Chelicerata</taxon>
        <taxon>Arachnida</taxon>
        <taxon>Araneae</taxon>
        <taxon>Araneomorphae</taxon>
        <taxon>Entelegynae</taxon>
        <taxon>Araneoidea</taxon>
        <taxon>Nephilidae</taxon>
        <taxon>Trichonephila</taxon>
    </lineage>
</organism>
<comment type="caution">
    <text evidence="1">The sequence shown here is derived from an EMBL/GenBank/DDBJ whole genome shotgun (WGS) entry which is preliminary data.</text>
</comment>
<dbReference type="Proteomes" id="UP000887159">
    <property type="component" value="Unassembled WGS sequence"/>
</dbReference>
<proteinExistence type="predicted"/>
<keyword evidence="2" id="KW-1185">Reference proteome</keyword>
<reference evidence="1" key="1">
    <citation type="submission" date="2020-08" db="EMBL/GenBank/DDBJ databases">
        <title>Multicomponent nature underlies the extraordinary mechanical properties of spider dragline silk.</title>
        <authorList>
            <person name="Kono N."/>
            <person name="Nakamura H."/>
            <person name="Mori M."/>
            <person name="Yoshida Y."/>
            <person name="Ohtoshi R."/>
            <person name="Malay A.D."/>
            <person name="Moran D.A.P."/>
            <person name="Tomita M."/>
            <person name="Numata K."/>
            <person name="Arakawa K."/>
        </authorList>
    </citation>
    <scope>NUCLEOTIDE SEQUENCE</scope>
</reference>
<sequence length="92" mass="10979">MIPLTNSFYGYLHFLQILEKHYTFVVVHRIPRKQSLDLKDDDFLTEIISKKEIDQAMEEPDRMDINYGIESKFHNSDEHETFQLKVKFSNAT</sequence>
<evidence type="ECO:0000313" key="1">
    <source>
        <dbReference type="EMBL" id="GFY25968.1"/>
    </source>
</evidence>